<comment type="caution">
    <text evidence="2">The sequence shown here is derived from an EMBL/GenBank/DDBJ whole genome shotgun (WGS) entry which is preliminary data.</text>
</comment>
<reference evidence="2 3" key="1">
    <citation type="submission" date="2019-05" db="EMBL/GenBank/DDBJ databases">
        <title>Another draft genome of Portunus trituberculatus and its Hox gene families provides insights of decapod evolution.</title>
        <authorList>
            <person name="Jeong J.-H."/>
            <person name="Song I."/>
            <person name="Kim S."/>
            <person name="Choi T."/>
            <person name="Kim D."/>
            <person name="Ryu S."/>
            <person name="Kim W."/>
        </authorList>
    </citation>
    <scope>NUCLEOTIDE SEQUENCE [LARGE SCALE GENOMIC DNA]</scope>
    <source>
        <tissue evidence="2">Muscle</tissue>
    </source>
</reference>
<dbReference type="AlphaFoldDB" id="A0A5B7DVD3"/>
<evidence type="ECO:0000313" key="2">
    <source>
        <dbReference type="EMBL" id="MPC25039.1"/>
    </source>
</evidence>
<gene>
    <name evidence="2" type="ORF">E2C01_018137</name>
</gene>
<proteinExistence type="predicted"/>
<feature type="region of interest" description="Disordered" evidence="1">
    <location>
        <begin position="1"/>
        <end position="35"/>
    </location>
</feature>
<dbReference type="Proteomes" id="UP000324222">
    <property type="component" value="Unassembled WGS sequence"/>
</dbReference>
<name>A0A5B7DVD3_PORTR</name>
<accession>A0A5B7DVD3</accession>
<dbReference type="EMBL" id="VSRR010001407">
    <property type="protein sequence ID" value="MPC25039.1"/>
    <property type="molecule type" value="Genomic_DNA"/>
</dbReference>
<evidence type="ECO:0000313" key="3">
    <source>
        <dbReference type="Proteomes" id="UP000324222"/>
    </source>
</evidence>
<protein>
    <submittedName>
        <fullName evidence="2">Uncharacterized protein</fullName>
    </submittedName>
</protein>
<sequence>MSPPQADEHWQVSPLPLTTGPKDTESPPPQITKYPKREFLPCGIHRPSILCLRSGMALGLPWPSLHPPLALSRPERRRPPATSHEYSAKHLLMTEPSVDDDLHDSGHSCAGHERRRTRLWLIFRRLLPNDLVLALTANFTAAAVWPTSSQAFPLDLSRRLHSLPPSLADFLFLIDSNMVLGGCFCHVPGSKTTRQAFQGRSLTFGTVSSVSGIVSSVRSCPSR</sequence>
<organism evidence="2 3">
    <name type="scientific">Portunus trituberculatus</name>
    <name type="common">Swimming crab</name>
    <name type="synonym">Neptunus trituberculatus</name>
    <dbReference type="NCBI Taxonomy" id="210409"/>
    <lineage>
        <taxon>Eukaryota</taxon>
        <taxon>Metazoa</taxon>
        <taxon>Ecdysozoa</taxon>
        <taxon>Arthropoda</taxon>
        <taxon>Crustacea</taxon>
        <taxon>Multicrustacea</taxon>
        <taxon>Malacostraca</taxon>
        <taxon>Eumalacostraca</taxon>
        <taxon>Eucarida</taxon>
        <taxon>Decapoda</taxon>
        <taxon>Pleocyemata</taxon>
        <taxon>Brachyura</taxon>
        <taxon>Eubrachyura</taxon>
        <taxon>Portunoidea</taxon>
        <taxon>Portunidae</taxon>
        <taxon>Portuninae</taxon>
        <taxon>Portunus</taxon>
    </lineage>
</organism>
<keyword evidence="3" id="KW-1185">Reference proteome</keyword>
<feature type="compositionally biased region" description="Basic and acidic residues" evidence="1">
    <location>
        <begin position="1"/>
        <end position="10"/>
    </location>
</feature>
<evidence type="ECO:0000256" key="1">
    <source>
        <dbReference type="SAM" id="MobiDB-lite"/>
    </source>
</evidence>